<name>A0A9P4SIC5_9PEZI</name>
<keyword evidence="1" id="KW-0378">Hydrolase</keyword>
<protein>
    <submittedName>
        <fullName evidence="1">Glycoside hydrolase family 5 protein</fullName>
    </submittedName>
</protein>
<dbReference type="EMBL" id="MU006089">
    <property type="protein sequence ID" value="KAF2843047.1"/>
    <property type="molecule type" value="Genomic_DNA"/>
</dbReference>
<organism evidence="1 2">
    <name type="scientific">Patellaria atrata CBS 101060</name>
    <dbReference type="NCBI Taxonomy" id="1346257"/>
    <lineage>
        <taxon>Eukaryota</taxon>
        <taxon>Fungi</taxon>
        <taxon>Dikarya</taxon>
        <taxon>Ascomycota</taxon>
        <taxon>Pezizomycotina</taxon>
        <taxon>Dothideomycetes</taxon>
        <taxon>Dothideomycetes incertae sedis</taxon>
        <taxon>Patellariales</taxon>
        <taxon>Patellariaceae</taxon>
        <taxon>Patellaria</taxon>
    </lineage>
</organism>
<sequence length="54" mass="5686">YHNTNGSGTSADCVSSTSFQGRLVGATNWVKINKKIGIIREFAGGANTQCIKAL</sequence>
<reference evidence="1" key="1">
    <citation type="journal article" date="2020" name="Stud. Mycol.">
        <title>101 Dothideomycetes genomes: a test case for predicting lifestyles and emergence of pathogens.</title>
        <authorList>
            <person name="Haridas S."/>
            <person name="Albert R."/>
            <person name="Binder M."/>
            <person name="Bloem J."/>
            <person name="Labutti K."/>
            <person name="Salamov A."/>
            <person name="Andreopoulos B."/>
            <person name="Baker S."/>
            <person name="Barry K."/>
            <person name="Bills G."/>
            <person name="Bluhm B."/>
            <person name="Cannon C."/>
            <person name="Castanera R."/>
            <person name="Culley D."/>
            <person name="Daum C."/>
            <person name="Ezra D."/>
            <person name="Gonzalez J."/>
            <person name="Henrissat B."/>
            <person name="Kuo A."/>
            <person name="Liang C."/>
            <person name="Lipzen A."/>
            <person name="Lutzoni F."/>
            <person name="Magnuson J."/>
            <person name="Mondo S."/>
            <person name="Nolan M."/>
            <person name="Ohm R."/>
            <person name="Pangilinan J."/>
            <person name="Park H.-J."/>
            <person name="Ramirez L."/>
            <person name="Alfaro M."/>
            <person name="Sun H."/>
            <person name="Tritt A."/>
            <person name="Yoshinaga Y."/>
            <person name="Zwiers L.-H."/>
            <person name="Turgeon B."/>
            <person name="Goodwin S."/>
            <person name="Spatafora J."/>
            <person name="Crous P."/>
            <person name="Grigoriev I."/>
        </authorList>
    </citation>
    <scope>NUCLEOTIDE SEQUENCE</scope>
    <source>
        <strain evidence="1">CBS 101060</strain>
    </source>
</reference>
<evidence type="ECO:0000313" key="2">
    <source>
        <dbReference type="Proteomes" id="UP000799429"/>
    </source>
</evidence>
<dbReference type="Gene3D" id="3.20.20.80">
    <property type="entry name" value="Glycosidases"/>
    <property type="match status" value="1"/>
</dbReference>
<dbReference type="AlphaFoldDB" id="A0A9P4SIC5"/>
<accession>A0A9P4SIC5</accession>
<dbReference type="Proteomes" id="UP000799429">
    <property type="component" value="Unassembled WGS sequence"/>
</dbReference>
<gene>
    <name evidence="1" type="ORF">M501DRAFT_924903</name>
</gene>
<dbReference type="GO" id="GO:0016787">
    <property type="term" value="F:hydrolase activity"/>
    <property type="evidence" value="ECO:0007669"/>
    <property type="project" value="UniProtKB-KW"/>
</dbReference>
<proteinExistence type="predicted"/>
<dbReference type="OrthoDB" id="5823761at2759"/>
<keyword evidence="2" id="KW-1185">Reference proteome</keyword>
<feature type="non-terminal residue" evidence="1">
    <location>
        <position position="1"/>
    </location>
</feature>
<comment type="caution">
    <text evidence="1">The sequence shown here is derived from an EMBL/GenBank/DDBJ whole genome shotgun (WGS) entry which is preliminary data.</text>
</comment>
<evidence type="ECO:0000313" key="1">
    <source>
        <dbReference type="EMBL" id="KAF2843047.1"/>
    </source>
</evidence>